<proteinExistence type="predicted"/>
<evidence type="ECO:0000313" key="1">
    <source>
        <dbReference type="EMBL" id="KKM18138.1"/>
    </source>
</evidence>
<organism evidence="1">
    <name type="scientific">marine sediment metagenome</name>
    <dbReference type="NCBI Taxonomy" id="412755"/>
    <lineage>
        <taxon>unclassified sequences</taxon>
        <taxon>metagenomes</taxon>
        <taxon>ecological metagenomes</taxon>
    </lineage>
</organism>
<comment type="caution">
    <text evidence="1">The sequence shown here is derived from an EMBL/GenBank/DDBJ whole genome shotgun (WGS) entry which is preliminary data.</text>
</comment>
<reference evidence="1" key="1">
    <citation type="journal article" date="2015" name="Nature">
        <title>Complex archaea that bridge the gap between prokaryotes and eukaryotes.</title>
        <authorList>
            <person name="Spang A."/>
            <person name="Saw J.H."/>
            <person name="Jorgensen S.L."/>
            <person name="Zaremba-Niedzwiedzka K."/>
            <person name="Martijn J."/>
            <person name="Lind A.E."/>
            <person name="van Eijk R."/>
            <person name="Schleper C."/>
            <person name="Guy L."/>
            <person name="Ettema T.J."/>
        </authorList>
    </citation>
    <scope>NUCLEOTIDE SEQUENCE</scope>
</reference>
<protein>
    <submittedName>
        <fullName evidence="1">Uncharacterized protein</fullName>
    </submittedName>
</protein>
<gene>
    <name evidence="1" type="ORF">LCGC14_1668680</name>
</gene>
<dbReference type="AlphaFoldDB" id="A0A0F9K7V1"/>
<sequence length="75" mass="8262">MPMVDENMEAVINSTGRNLGLHLPGFYGRVTLNYQNGVYVNSNVEQSIKPDAKKVQDAVRHFQGARTSQGETGQP</sequence>
<accession>A0A0F9K7V1</accession>
<dbReference type="EMBL" id="LAZR01014285">
    <property type="protein sequence ID" value="KKM18138.1"/>
    <property type="molecule type" value="Genomic_DNA"/>
</dbReference>
<name>A0A0F9K7V1_9ZZZZ</name>